<dbReference type="PANTHER" id="PTHR10361:SF28">
    <property type="entry name" value="P3 PROTEIN-RELATED"/>
    <property type="match status" value="1"/>
</dbReference>
<dbReference type="OrthoDB" id="9806785at2"/>
<organism evidence="6 7">
    <name type="scientific">Rubrimonas cliftonensis</name>
    <dbReference type="NCBI Taxonomy" id="89524"/>
    <lineage>
        <taxon>Bacteria</taxon>
        <taxon>Pseudomonadati</taxon>
        <taxon>Pseudomonadota</taxon>
        <taxon>Alphaproteobacteria</taxon>
        <taxon>Rhodobacterales</taxon>
        <taxon>Paracoccaceae</taxon>
        <taxon>Rubrimonas</taxon>
    </lineage>
</organism>
<dbReference type="Gene3D" id="1.20.1530.20">
    <property type="match status" value="1"/>
</dbReference>
<keyword evidence="2 5" id="KW-0812">Transmembrane</keyword>
<feature type="transmembrane region" description="Helical" evidence="5">
    <location>
        <begin position="193"/>
        <end position="217"/>
    </location>
</feature>
<evidence type="ECO:0000313" key="7">
    <source>
        <dbReference type="Proteomes" id="UP000198703"/>
    </source>
</evidence>
<proteinExistence type="predicted"/>
<keyword evidence="7" id="KW-1185">Reference proteome</keyword>
<dbReference type="InterPro" id="IPR004710">
    <property type="entry name" value="Bilac:Na_transpt"/>
</dbReference>
<dbReference type="STRING" id="89524.SAMN05444370_1286"/>
<accession>A0A1H4FUA3</accession>
<dbReference type="PANTHER" id="PTHR10361">
    <property type="entry name" value="SODIUM-BILE ACID COTRANSPORTER"/>
    <property type="match status" value="1"/>
</dbReference>
<protein>
    <submittedName>
        <fullName evidence="6">Bile acid:Na+ symporter, BASS family</fullName>
    </submittedName>
</protein>
<sequence length="291" mass="30429">MVGPLEQILSAVIVFFVMLGMGASLTPRDFRSALKKPHGMAIGLACQFGIMPFLGFCLVALLPLADAVAVGVMIMACMPGGTTSNMFTYFARGNLALSVLMTVASTICGVVLIPLMLAFYAGVLDLTIPPENIVVALVIVMVPVALGMAIRRASAKAGALTEKLGSWLGVAFIVFLVGSWVPRNATFLIETSAATYTAAITLGLAGIVLGYGAALLFRLNSRDARTVGIETGLQNGPLAFSIIAFTFSGEVQQSYMAVPALYSVFIVIIASLATLAFRAVDTRPAEPAQAL</sequence>
<feature type="transmembrane region" description="Helical" evidence="5">
    <location>
        <begin position="229"/>
        <end position="248"/>
    </location>
</feature>
<feature type="transmembrane region" description="Helical" evidence="5">
    <location>
        <begin position="164"/>
        <end position="181"/>
    </location>
</feature>
<dbReference type="RefSeq" id="WP_093256267.1">
    <property type="nucleotide sequence ID" value="NZ_FNQM01000028.1"/>
</dbReference>
<name>A0A1H4FUA3_9RHOB</name>
<evidence type="ECO:0000256" key="2">
    <source>
        <dbReference type="ARBA" id="ARBA00022692"/>
    </source>
</evidence>
<feature type="transmembrane region" description="Helical" evidence="5">
    <location>
        <begin position="133"/>
        <end position="152"/>
    </location>
</feature>
<feature type="transmembrane region" description="Helical" evidence="5">
    <location>
        <begin position="39"/>
        <end position="62"/>
    </location>
</feature>
<feature type="transmembrane region" description="Helical" evidence="5">
    <location>
        <begin position="6"/>
        <end position="27"/>
    </location>
</feature>
<keyword evidence="4 5" id="KW-0472">Membrane</keyword>
<feature type="transmembrane region" description="Helical" evidence="5">
    <location>
        <begin position="97"/>
        <end position="121"/>
    </location>
</feature>
<dbReference type="EMBL" id="FNQM01000028">
    <property type="protein sequence ID" value="SEB00410.1"/>
    <property type="molecule type" value="Genomic_DNA"/>
</dbReference>
<reference evidence="6 7" key="1">
    <citation type="submission" date="2016-10" db="EMBL/GenBank/DDBJ databases">
        <authorList>
            <person name="de Groot N.N."/>
        </authorList>
    </citation>
    <scope>NUCLEOTIDE SEQUENCE [LARGE SCALE GENOMIC DNA]</scope>
    <source>
        <strain evidence="6 7">DSM 15345</strain>
    </source>
</reference>
<keyword evidence="3 5" id="KW-1133">Transmembrane helix</keyword>
<dbReference type="InterPro" id="IPR002657">
    <property type="entry name" value="BilAc:Na_symport/Acr3"/>
</dbReference>
<feature type="transmembrane region" description="Helical" evidence="5">
    <location>
        <begin position="260"/>
        <end position="280"/>
    </location>
</feature>
<evidence type="ECO:0000256" key="4">
    <source>
        <dbReference type="ARBA" id="ARBA00023136"/>
    </source>
</evidence>
<dbReference type="InterPro" id="IPR038770">
    <property type="entry name" value="Na+/solute_symporter_sf"/>
</dbReference>
<evidence type="ECO:0000256" key="1">
    <source>
        <dbReference type="ARBA" id="ARBA00004141"/>
    </source>
</evidence>
<dbReference type="AlphaFoldDB" id="A0A1H4FUA3"/>
<feature type="transmembrane region" description="Helical" evidence="5">
    <location>
        <begin position="68"/>
        <end position="90"/>
    </location>
</feature>
<evidence type="ECO:0000256" key="5">
    <source>
        <dbReference type="SAM" id="Phobius"/>
    </source>
</evidence>
<comment type="subcellular location">
    <subcellularLocation>
        <location evidence="1">Membrane</location>
        <topology evidence="1">Multi-pass membrane protein</topology>
    </subcellularLocation>
</comment>
<dbReference type="GO" id="GO:0016020">
    <property type="term" value="C:membrane"/>
    <property type="evidence" value="ECO:0007669"/>
    <property type="project" value="UniProtKB-SubCell"/>
</dbReference>
<evidence type="ECO:0000313" key="6">
    <source>
        <dbReference type="EMBL" id="SEB00410.1"/>
    </source>
</evidence>
<evidence type="ECO:0000256" key="3">
    <source>
        <dbReference type="ARBA" id="ARBA00022989"/>
    </source>
</evidence>
<dbReference type="Pfam" id="PF01758">
    <property type="entry name" value="SBF"/>
    <property type="match status" value="1"/>
</dbReference>
<gene>
    <name evidence="6" type="ORF">SAMN05444370_1286</name>
</gene>
<dbReference type="Proteomes" id="UP000198703">
    <property type="component" value="Unassembled WGS sequence"/>
</dbReference>